<dbReference type="InterPro" id="IPR013783">
    <property type="entry name" value="Ig-like_fold"/>
</dbReference>
<evidence type="ECO:0000256" key="2">
    <source>
        <dbReference type="ARBA" id="ARBA00022729"/>
    </source>
</evidence>
<reference evidence="6" key="1">
    <citation type="submission" date="2025-08" db="UniProtKB">
        <authorList>
            <consortium name="Ensembl"/>
        </authorList>
    </citation>
    <scope>IDENTIFICATION</scope>
</reference>
<evidence type="ECO:0000313" key="7">
    <source>
        <dbReference type="Proteomes" id="UP000261480"/>
    </source>
</evidence>
<keyword evidence="3" id="KW-0472">Membrane</keyword>
<evidence type="ECO:0000256" key="4">
    <source>
        <dbReference type="ARBA" id="ARBA00023180"/>
    </source>
</evidence>
<evidence type="ECO:0000259" key="5">
    <source>
        <dbReference type="PROSITE" id="PS50835"/>
    </source>
</evidence>
<dbReference type="PANTHER" id="PTHR12080:SF48">
    <property type="entry name" value="IMMUNOGLOBULIN SUBTYPE DOMAIN-CONTAINING PROTEIN"/>
    <property type="match status" value="1"/>
</dbReference>
<feature type="domain" description="Ig-like" evidence="5">
    <location>
        <begin position="106"/>
        <end position="199"/>
    </location>
</feature>
<organism evidence="6 7">
    <name type="scientific">Poecilia mexicana</name>
    <dbReference type="NCBI Taxonomy" id="48701"/>
    <lineage>
        <taxon>Eukaryota</taxon>
        <taxon>Metazoa</taxon>
        <taxon>Chordata</taxon>
        <taxon>Craniata</taxon>
        <taxon>Vertebrata</taxon>
        <taxon>Euteleostomi</taxon>
        <taxon>Actinopterygii</taxon>
        <taxon>Neopterygii</taxon>
        <taxon>Teleostei</taxon>
        <taxon>Neoteleostei</taxon>
        <taxon>Acanthomorphata</taxon>
        <taxon>Ovalentaria</taxon>
        <taxon>Atherinomorphae</taxon>
        <taxon>Cyprinodontiformes</taxon>
        <taxon>Poeciliidae</taxon>
        <taxon>Poeciliinae</taxon>
        <taxon>Poecilia</taxon>
    </lineage>
</organism>
<dbReference type="AlphaFoldDB" id="A0A3B3YJG4"/>
<keyword evidence="7" id="KW-1185">Reference proteome</keyword>
<name>A0A3B3YJG4_9TELE</name>
<evidence type="ECO:0000256" key="1">
    <source>
        <dbReference type="ARBA" id="ARBA00004370"/>
    </source>
</evidence>
<evidence type="ECO:0000313" key="6">
    <source>
        <dbReference type="Ensembl" id="ENSPMEP00000027467.1"/>
    </source>
</evidence>
<dbReference type="PANTHER" id="PTHR12080">
    <property type="entry name" value="SIGNALING LYMPHOCYTIC ACTIVATION MOLECULE"/>
    <property type="match status" value="1"/>
</dbReference>
<dbReference type="PROSITE" id="PS50835">
    <property type="entry name" value="IG_LIKE"/>
    <property type="match status" value="1"/>
</dbReference>
<dbReference type="Gene3D" id="2.60.40.10">
    <property type="entry name" value="Immunoglobulins"/>
    <property type="match status" value="2"/>
</dbReference>
<accession>A0A3B3YJG4</accession>
<dbReference type="SUPFAM" id="SSF48726">
    <property type="entry name" value="Immunoglobulin"/>
    <property type="match status" value="2"/>
</dbReference>
<dbReference type="InterPro" id="IPR015631">
    <property type="entry name" value="CD2/SLAM_rcpt"/>
</dbReference>
<proteinExistence type="predicted"/>
<dbReference type="GO" id="GO:0016020">
    <property type="term" value="C:membrane"/>
    <property type="evidence" value="ECO:0007669"/>
    <property type="project" value="UniProtKB-SubCell"/>
</dbReference>
<protein>
    <recommendedName>
        <fullName evidence="5">Ig-like domain-containing protein</fullName>
    </recommendedName>
</protein>
<dbReference type="STRING" id="48701.ENSPMEP00000027467"/>
<dbReference type="InterPro" id="IPR007110">
    <property type="entry name" value="Ig-like_dom"/>
</dbReference>
<reference evidence="6" key="2">
    <citation type="submission" date="2025-09" db="UniProtKB">
        <authorList>
            <consortium name="Ensembl"/>
        </authorList>
    </citation>
    <scope>IDENTIFICATION</scope>
</reference>
<comment type="subcellular location">
    <subcellularLocation>
        <location evidence="1">Membrane</location>
    </subcellularLocation>
</comment>
<keyword evidence="2" id="KW-0732">Signal</keyword>
<evidence type="ECO:0000256" key="3">
    <source>
        <dbReference type="ARBA" id="ARBA00023136"/>
    </source>
</evidence>
<dbReference type="Ensembl" id="ENSPMET00000000096.1">
    <property type="protein sequence ID" value="ENSPMEP00000027467.1"/>
    <property type="gene ID" value="ENSPMEG00000011739.1"/>
</dbReference>
<dbReference type="InterPro" id="IPR036179">
    <property type="entry name" value="Ig-like_dom_sf"/>
</dbReference>
<keyword evidence="4" id="KW-0325">Glycoprotein</keyword>
<sequence>MFSEVSPLFNERGLSISIIVFYRAVFNVVGDSVELLSNLPTEGVTRATWKYRGSPVANKVSGVIENNPFKGRVEFNNTSLSLTIRHLTLQDSGEFSFTSLAAIQRPTVFITLQVHEPKDISNSIVFFNISEVGSNGFCRVFLECKANPDSGVTYIWTVGNQTRNGSRLQYTFTPQDGETTFTCNASNVVSGKLASKTLRCNNSTESSIEGMFRKEMFEDSNKNKSVYFLNLLDV</sequence>
<dbReference type="Proteomes" id="UP000261480">
    <property type="component" value="Unplaced"/>
</dbReference>